<dbReference type="InterPro" id="IPR025404">
    <property type="entry name" value="DUF4130"/>
</dbReference>
<protein>
    <submittedName>
        <fullName evidence="2">DNA metabolism protein</fullName>
    </submittedName>
</protein>
<dbReference type="EMBL" id="DSBW01000100">
    <property type="protein sequence ID" value="HED30919.1"/>
    <property type="molecule type" value="Genomic_DNA"/>
</dbReference>
<dbReference type="InterPro" id="IPR023875">
    <property type="entry name" value="DNA_repair_put"/>
</dbReference>
<dbReference type="Proteomes" id="UP000886335">
    <property type="component" value="Unassembled WGS sequence"/>
</dbReference>
<evidence type="ECO:0000313" key="2">
    <source>
        <dbReference type="EMBL" id="HED30919.1"/>
    </source>
</evidence>
<feature type="domain" description="DUF4130" evidence="1">
    <location>
        <begin position="82"/>
        <end position="241"/>
    </location>
</feature>
<dbReference type="NCBIfam" id="TIGR03915">
    <property type="entry name" value="SAM_7_link_chp"/>
    <property type="match status" value="1"/>
</dbReference>
<sequence>MLTYCYDGSTEGLFSAISHILRHEPDPGAAVLRKQGYSLFEEGIFIQADSKRADEMIRRFSSAYPRNARDVLFCVYAEQDGIETSLLHYIHLVARHGSGISGHLTHPAVSDIRHLSGKVAREVHRFKGLMRFSMLEDGSYLARMEPDFNIIHPLSLFFSNRLQAQNWFICDVHRSLVSRWDGKSLDFGTIESFIVPELSAQEREVQALWRTFFRHVSIPERRNERCQKSFMPIKYWKYLVEKQ</sequence>
<gene>
    <name evidence="2" type="ORF">ENN50_04385</name>
</gene>
<organism evidence="2">
    <name type="scientific">Prosthecochloris aestuarii</name>
    <dbReference type="NCBI Taxonomy" id="1102"/>
    <lineage>
        <taxon>Bacteria</taxon>
        <taxon>Pseudomonadati</taxon>
        <taxon>Chlorobiota</taxon>
        <taxon>Chlorobiia</taxon>
        <taxon>Chlorobiales</taxon>
        <taxon>Chlorobiaceae</taxon>
        <taxon>Prosthecochloris</taxon>
    </lineage>
</organism>
<name>A0A831SSI4_PROAE</name>
<accession>A0A831SSI4</accession>
<dbReference type="Pfam" id="PF13566">
    <property type="entry name" value="DUF4130"/>
    <property type="match status" value="1"/>
</dbReference>
<proteinExistence type="predicted"/>
<reference evidence="2" key="1">
    <citation type="journal article" date="2020" name="mSystems">
        <title>Genome- and Community-Level Interaction Insights into Carbon Utilization and Element Cycling Functions of Hydrothermarchaeota in Hydrothermal Sediment.</title>
        <authorList>
            <person name="Zhou Z."/>
            <person name="Liu Y."/>
            <person name="Xu W."/>
            <person name="Pan J."/>
            <person name="Luo Z.H."/>
            <person name="Li M."/>
        </authorList>
    </citation>
    <scope>NUCLEOTIDE SEQUENCE [LARGE SCALE GENOMIC DNA]</scope>
    <source>
        <strain evidence="2">SpSt-1181</strain>
    </source>
</reference>
<comment type="caution">
    <text evidence="2">The sequence shown here is derived from an EMBL/GenBank/DDBJ whole genome shotgun (WGS) entry which is preliminary data.</text>
</comment>
<dbReference type="AlphaFoldDB" id="A0A831SSI4"/>
<evidence type="ECO:0000259" key="1">
    <source>
        <dbReference type="Pfam" id="PF13566"/>
    </source>
</evidence>